<dbReference type="PANTHER" id="PTHR48081">
    <property type="entry name" value="AB HYDROLASE SUPERFAMILY PROTEIN C4A8.06C"/>
    <property type="match status" value="1"/>
</dbReference>
<sequence length="332" mass="35460">MRVPATSTSTAAWPNRVMSMPPSCTSSQPAAPLLRTPCMGLIHDAYALMSGVLAPVTVNYGRSLQFAGRDLPRPVGRRVLTRHGRVKVDVYLPPGVTSPPVYVHFHGGAFIMRYPKMDDFFCRFLVAEAGVAVVNVDYLVAPRVRYPVAHEQAHDVLAWLGEHAGEWGLDARRITVGGFSGGGNLAASACLQARDLGTVTPLLQLLAVPSLDVAGDVHAKPSTIAHPMIGPELLTLVRATYFKDAARRAEPYASPLLAESVAGLPPAVVFTAAHDSLRAEGDAYAARLASEGLLVEHRVVPGRDHYFLDGDDPVQARGLLTDLAAHVRAATS</sequence>
<dbReference type="InterPro" id="IPR029058">
    <property type="entry name" value="AB_hydrolase_fold"/>
</dbReference>
<keyword evidence="1 3" id="KW-0378">Hydrolase</keyword>
<dbReference type="AlphaFoldDB" id="A0A641AKR5"/>
<dbReference type="InterPro" id="IPR050300">
    <property type="entry name" value="GDXG_lipolytic_enzyme"/>
</dbReference>
<keyword evidence="4" id="KW-1185">Reference proteome</keyword>
<dbReference type="GO" id="GO:0016787">
    <property type="term" value="F:hydrolase activity"/>
    <property type="evidence" value="ECO:0007669"/>
    <property type="project" value="UniProtKB-KW"/>
</dbReference>
<reference evidence="3" key="1">
    <citation type="submission" date="2019-09" db="EMBL/GenBank/DDBJ databases">
        <authorList>
            <person name="Li J."/>
        </authorList>
    </citation>
    <scope>NUCLEOTIDE SEQUENCE [LARGE SCALE GENOMIC DNA]</scope>
    <source>
        <strain evidence="3">NRBC 14897</strain>
    </source>
</reference>
<proteinExistence type="predicted"/>
<dbReference type="EMBL" id="SDPP02000003">
    <property type="protein sequence ID" value="KAA1376276.1"/>
    <property type="molecule type" value="Genomic_DNA"/>
</dbReference>
<evidence type="ECO:0000256" key="1">
    <source>
        <dbReference type="ARBA" id="ARBA00022801"/>
    </source>
</evidence>
<evidence type="ECO:0000259" key="2">
    <source>
        <dbReference type="Pfam" id="PF07859"/>
    </source>
</evidence>
<feature type="domain" description="Alpha/beta hydrolase fold-3" evidence="2">
    <location>
        <begin position="103"/>
        <end position="308"/>
    </location>
</feature>
<dbReference type="PANTHER" id="PTHR48081:SF8">
    <property type="entry name" value="ALPHA_BETA HYDROLASE FOLD-3 DOMAIN-CONTAINING PROTEIN-RELATED"/>
    <property type="match status" value="1"/>
</dbReference>
<comment type="caution">
    <text evidence="3">The sequence shown here is derived from an EMBL/GenBank/DDBJ whole genome shotgun (WGS) entry which is preliminary data.</text>
</comment>
<dbReference type="Pfam" id="PF07859">
    <property type="entry name" value="Abhydrolase_3"/>
    <property type="match status" value="1"/>
</dbReference>
<dbReference type="OrthoDB" id="9803828at2"/>
<evidence type="ECO:0000313" key="3">
    <source>
        <dbReference type="EMBL" id="KAA1376276.1"/>
    </source>
</evidence>
<dbReference type="Gene3D" id="3.40.50.1820">
    <property type="entry name" value="alpha/beta hydrolase"/>
    <property type="match status" value="1"/>
</dbReference>
<evidence type="ECO:0000313" key="4">
    <source>
        <dbReference type="Proteomes" id="UP001515100"/>
    </source>
</evidence>
<gene>
    <name evidence="3" type="ORF">ESP62_012630</name>
</gene>
<organism evidence="3 4">
    <name type="scientific">Aeromicrobium fastidiosum</name>
    <dbReference type="NCBI Taxonomy" id="52699"/>
    <lineage>
        <taxon>Bacteria</taxon>
        <taxon>Bacillati</taxon>
        <taxon>Actinomycetota</taxon>
        <taxon>Actinomycetes</taxon>
        <taxon>Propionibacteriales</taxon>
        <taxon>Nocardioidaceae</taxon>
        <taxon>Aeromicrobium</taxon>
    </lineage>
</organism>
<protein>
    <submittedName>
        <fullName evidence="3">Alpha/beta hydrolase</fullName>
    </submittedName>
</protein>
<dbReference type="SUPFAM" id="SSF53474">
    <property type="entry name" value="alpha/beta-Hydrolases"/>
    <property type="match status" value="1"/>
</dbReference>
<dbReference type="Proteomes" id="UP001515100">
    <property type="component" value="Unassembled WGS sequence"/>
</dbReference>
<dbReference type="InterPro" id="IPR013094">
    <property type="entry name" value="AB_hydrolase_3"/>
</dbReference>
<accession>A0A641AKR5</accession>
<name>A0A641AKR5_9ACTN</name>